<dbReference type="InterPro" id="IPR046884">
    <property type="entry name" value="MnmA-like_central"/>
</dbReference>
<dbReference type="NCBIfam" id="NF001138">
    <property type="entry name" value="PRK00143.1"/>
    <property type="match status" value="1"/>
</dbReference>
<dbReference type="Pfam" id="PF03054">
    <property type="entry name" value="tRNA_Me_trans"/>
    <property type="match status" value="1"/>
</dbReference>
<dbReference type="Gene3D" id="3.40.50.620">
    <property type="entry name" value="HUPs"/>
    <property type="match status" value="1"/>
</dbReference>
<dbReference type="Gene3D" id="2.30.30.280">
    <property type="entry name" value="Adenine nucleotide alpha hydrolases-like domains"/>
    <property type="match status" value="1"/>
</dbReference>
<feature type="active site" description="Nucleophile" evidence="9">
    <location>
        <position position="114"/>
    </location>
</feature>
<reference evidence="12 13" key="1">
    <citation type="journal article" date="2016" name="Nat. Commun.">
        <title>Thousands of microbial genomes shed light on interconnected biogeochemical processes in an aquifer system.</title>
        <authorList>
            <person name="Anantharaman K."/>
            <person name="Brown C.T."/>
            <person name="Hug L.A."/>
            <person name="Sharon I."/>
            <person name="Castelle C.J."/>
            <person name="Probst A.J."/>
            <person name="Thomas B.C."/>
            <person name="Singh A."/>
            <person name="Wilkins M.J."/>
            <person name="Karaoz U."/>
            <person name="Brodie E.L."/>
            <person name="Williams K.H."/>
            <person name="Hubbard S.S."/>
            <person name="Banfield J.F."/>
        </authorList>
    </citation>
    <scope>NUCLEOTIDE SEQUENCE [LARGE SCALE GENOMIC DNA]</scope>
</reference>
<feature type="binding site" evidence="9">
    <location>
        <begin position="25"/>
        <end position="32"/>
    </location>
    <ligand>
        <name>ATP</name>
        <dbReference type="ChEBI" id="CHEBI:30616"/>
    </ligand>
</feature>
<feature type="site" description="Interaction with tRNA" evidence="9">
    <location>
        <position position="139"/>
    </location>
</feature>
<evidence type="ECO:0000256" key="2">
    <source>
        <dbReference type="ARBA" id="ARBA00022679"/>
    </source>
</evidence>
<evidence type="ECO:0000256" key="3">
    <source>
        <dbReference type="ARBA" id="ARBA00022694"/>
    </source>
</evidence>
<comment type="similarity">
    <text evidence="9">Belongs to the MnmA/TRMU family.</text>
</comment>
<feature type="region of interest" description="Interaction with target base in tRNA" evidence="9">
    <location>
        <begin position="109"/>
        <end position="111"/>
    </location>
</feature>
<feature type="region of interest" description="Interaction with tRNA" evidence="9">
    <location>
        <begin position="304"/>
        <end position="305"/>
    </location>
</feature>
<comment type="function">
    <text evidence="9">Catalyzes the 2-thiolation of uridine at the wobble position (U34) of tRNA, leading to the formation of s(2)U34.</text>
</comment>
<evidence type="ECO:0000256" key="8">
    <source>
        <dbReference type="ARBA" id="ARBA00051542"/>
    </source>
</evidence>
<dbReference type="STRING" id="1802737.A2832_00100"/>
<feature type="site" description="Interaction with tRNA" evidence="9">
    <location>
        <position position="336"/>
    </location>
</feature>
<evidence type="ECO:0000256" key="6">
    <source>
        <dbReference type="ARBA" id="ARBA00022884"/>
    </source>
</evidence>
<comment type="caution">
    <text evidence="9">Lacks conserved residue(s) required for the propagation of feature annotation.</text>
</comment>
<sequence>MNTKQTSTNTSGKKSLPAGRQVFVGLSGGVDSAVSAALLKQQGYSVTGVFIKVWQPDFLPCSWREERRDAMKVAIALDIPFLFFDFEEEYKKGVVDTVVREYKAGRTPNPDVLCNKEIKFGAFWKKAKEMGADYIATGHYWSGEKDQSYFLWTLTPEDLSHTLFPVGNLEKSEVRKLANKFNLPVAEKKDSQGICFIGDVSMEEFLSHFIKTEPGKVLNTDGEVIGIHKGAVLYTIGERHGFEIEKKSPEAGAYYIVSKDLESNTITVSNNLQEISSLSPTRVSLKSVNWITEPARPEVLARIRYRGEKIPATLGITGKSLRVKFDKPMRGLSLGQSVVFYDGEHCLGGAVMDKVVN</sequence>
<dbReference type="Pfam" id="PF20259">
    <property type="entry name" value="tRNA_Me_trans_M"/>
    <property type="match status" value="1"/>
</dbReference>
<feature type="region of interest" description="Interaction with tRNA" evidence="9">
    <location>
        <begin position="145"/>
        <end position="147"/>
    </location>
</feature>
<dbReference type="Gene3D" id="2.40.30.10">
    <property type="entry name" value="Translation factors"/>
    <property type="match status" value="1"/>
</dbReference>
<dbReference type="EMBL" id="MHVG01000017">
    <property type="protein sequence ID" value="OHA90719.1"/>
    <property type="molecule type" value="Genomic_DNA"/>
</dbReference>
<dbReference type="Pfam" id="PF20258">
    <property type="entry name" value="tRNA_Me_trans_C"/>
    <property type="match status" value="1"/>
</dbReference>
<dbReference type="GO" id="GO:0103016">
    <property type="term" value="F:tRNA-uridine 2-sulfurtransferase activity"/>
    <property type="evidence" value="ECO:0007669"/>
    <property type="project" value="UniProtKB-EC"/>
</dbReference>
<dbReference type="HAMAP" id="MF_00144">
    <property type="entry name" value="tRNA_thiouridyl_MnmA"/>
    <property type="match status" value="1"/>
</dbReference>
<keyword evidence="6 9" id="KW-0694">RNA-binding</keyword>
<feature type="binding site" evidence="9">
    <location>
        <position position="51"/>
    </location>
    <ligand>
        <name>ATP</name>
        <dbReference type="ChEBI" id="CHEBI:30616"/>
    </ligand>
</feature>
<dbReference type="GO" id="GO:0002143">
    <property type="term" value="P:tRNA wobble position uridine thiolation"/>
    <property type="evidence" value="ECO:0007669"/>
    <property type="project" value="TreeGrafter"/>
</dbReference>
<feature type="active site" description="Cysteine persulfide intermediate" evidence="9">
    <location>
        <position position="195"/>
    </location>
</feature>
<dbReference type="InterPro" id="IPR023382">
    <property type="entry name" value="MnmA-like_central_sf"/>
</dbReference>
<evidence type="ECO:0000256" key="7">
    <source>
        <dbReference type="ARBA" id="ARBA00023157"/>
    </source>
</evidence>
<dbReference type="CDD" id="cd01998">
    <property type="entry name" value="MnmA_TRMU-like"/>
    <property type="match status" value="1"/>
</dbReference>
<dbReference type="InterPro" id="IPR004506">
    <property type="entry name" value="MnmA-like"/>
</dbReference>
<evidence type="ECO:0000259" key="11">
    <source>
        <dbReference type="Pfam" id="PF20259"/>
    </source>
</evidence>
<comment type="caution">
    <text evidence="12">The sequence shown here is derived from an EMBL/GenBank/DDBJ whole genome shotgun (WGS) entry which is preliminary data.</text>
</comment>
<feature type="domain" description="tRNA-specific 2-thiouridylase MnmA-like central" evidence="11">
    <location>
        <begin position="203"/>
        <end position="269"/>
    </location>
</feature>
<keyword evidence="3 9" id="KW-0819">tRNA processing</keyword>
<dbReference type="AlphaFoldDB" id="A0A1G2T1K9"/>
<dbReference type="PANTHER" id="PTHR11933:SF5">
    <property type="entry name" value="MITOCHONDRIAL TRNA-SPECIFIC 2-THIOURIDYLASE 1"/>
    <property type="match status" value="1"/>
</dbReference>
<comment type="catalytic activity">
    <reaction evidence="8 9">
        <text>S-sulfanyl-L-cysteinyl-[protein] + uridine(34) in tRNA + AH2 + ATP = 2-thiouridine(34) in tRNA + L-cysteinyl-[protein] + A + AMP + diphosphate + H(+)</text>
        <dbReference type="Rhea" id="RHEA:47032"/>
        <dbReference type="Rhea" id="RHEA-COMP:10131"/>
        <dbReference type="Rhea" id="RHEA-COMP:11726"/>
        <dbReference type="Rhea" id="RHEA-COMP:11727"/>
        <dbReference type="Rhea" id="RHEA-COMP:11728"/>
        <dbReference type="ChEBI" id="CHEBI:13193"/>
        <dbReference type="ChEBI" id="CHEBI:15378"/>
        <dbReference type="ChEBI" id="CHEBI:17499"/>
        <dbReference type="ChEBI" id="CHEBI:29950"/>
        <dbReference type="ChEBI" id="CHEBI:30616"/>
        <dbReference type="ChEBI" id="CHEBI:33019"/>
        <dbReference type="ChEBI" id="CHEBI:61963"/>
        <dbReference type="ChEBI" id="CHEBI:65315"/>
        <dbReference type="ChEBI" id="CHEBI:87170"/>
        <dbReference type="ChEBI" id="CHEBI:456215"/>
        <dbReference type="EC" id="2.8.1.13"/>
    </reaction>
</comment>
<dbReference type="Proteomes" id="UP000178538">
    <property type="component" value="Unassembled WGS sequence"/>
</dbReference>
<evidence type="ECO:0000313" key="12">
    <source>
        <dbReference type="EMBL" id="OHA90719.1"/>
    </source>
</evidence>
<evidence type="ECO:0000256" key="1">
    <source>
        <dbReference type="ARBA" id="ARBA00022555"/>
    </source>
</evidence>
<dbReference type="PANTHER" id="PTHR11933">
    <property type="entry name" value="TRNA 5-METHYLAMINOMETHYL-2-THIOURIDYLATE -METHYLTRANSFERASE"/>
    <property type="match status" value="1"/>
</dbReference>
<evidence type="ECO:0000313" key="13">
    <source>
        <dbReference type="Proteomes" id="UP000178538"/>
    </source>
</evidence>
<evidence type="ECO:0000256" key="9">
    <source>
        <dbReference type="HAMAP-Rule" id="MF_00144"/>
    </source>
</evidence>
<keyword evidence="4 9" id="KW-0547">Nucleotide-binding</keyword>
<dbReference type="GO" id="GO:0000049">
    <property type="term" value="F:tRNA binding"/>
    <property type="evidence" value="ECO:0007669"/>
    <property type="project" value="UniProtKB-KW"/>
</dbReference>
<dbReference type="InterPro" id="IPR014729">
    <property type="entry name" value="Rossmann-like_a/b/a_fold"/>
</dbReference>
<evidence type="ECO:0000256" key="5">
    <source>
        <dbReference type="ARBA" id="ARBA00022840"/>
    </source>
</evidence>
<evidence type="ECO:0000259" key="10">
    <source>
        <dbReference type="Pfam" id="PF20258"/>
    </source>
</evidence>
<feature type="binding site" evidence="9">
    <location>
        <position position="138"/>
    </location>
    <ligand>
        <name>ATP</name>
        <dbReference type="ChEBI" id="CHEBI:30616"/>
    </ligand>
</feature>
<evidence type="ECO:0000256" key="4">
    <source>
        <dbReference type="ARBA" id="ARBA00022741"/>
    </source>
</evidence>
<dbReference type="GO" id="GO:0005737">
    <property type="term" value="C:cytoplasm"/>
    <property type="evidence" value="ECO:0007669"/>
    <property type="project" value="UniProtKB-SubCell"/>
</dbReference>
<feature type="domain" description="tRNA-specific 2-thiouridylase MnmA-like C-terminal" evidence="10">
    <location>
        <begin position="284"/>
        <end position="351"/>
    </location>
</feature>
<dbReference type="SUPFAM" id="SSF52402">
    <property type="entry name" value="Adenine nucleotide alpha hydrolases-like"/>
    <property type="match status" value="1"/>
</dbReference>
<proteinExistence type="inferred from homology"/>
<dbReference type="GO" id="GO:0005524">
    <property type="term" value="F:ATP binding"/>
    <property type="evidence" value="ECO:0007669"/>
    <property type="project" value="UniProtKB-KW"/>
</dbReference>
<protein>
    <recommendedName>
        <fullName evidence="9">tRNA-specific 2-thiouridylase MnmA</fullName>
        <ecNumber evidence="9">2.8.1.13</ecNumber>
    </recommendedName>
</protein>
<dbReference type="NCBIfam" id="TIGR00420">
    <property type="entry name" value="trmU"/>
    <property type="match status" value="1"/>
</dbReference>
<accession>A0A1G2T1K9</accession>
<keyword evidence="7" id="KW-1015">Disulfide bond</keyword>
<organism evidence="12 13">
    <name type="scientific">Candidatus Zambryskibacteria bacterium RIFCSPHIGHO2_01_FULL_44_22b</name>
    <dbReference type="NCBI Taxonomy" id="1802737"/>
    <lineage>
        <taxon>Bacteria</taxon>
        <taxon>Candidatus Zambryskiibacteriota</taxon>
    </lineage>
</organism>
<keyword evidence="1 9" id="KW-0820">tRNA-binding</keyword>
<keyword evidence="2 9" id="KW-0808">Transferase</keyword>
<comment type="subcellular location">
    <subcellularLocation>
        <location evidence="9">Cytoplasm</location>
    </subcellularLocation>
</comment>
<name>A0A1G2T1K9_9BACT</name>
<keyword evidence="9" id="KW-0963">Cytoplasm</keyword>
<dbReference type="InterPro" id="IPR046885">
    <property type="entry name" value="MnmA-like_C"/>
</dbReference>
<dbReference type="EC" id="2.8.1.13" evidence="9"/>
<keyword evidence="5 9" id="KW-0067">ATP-binding</keyword>
<gene>
    <name evidence="9" type="primary">mnmA</name>
    <name evidence="12" type="ORF">A2832_00100</name>
</gene>